<sequence>MTPTLAGRRFCLGALFGKDAAMKWKHALTAMTATAIVAPAPASYAAELGDEARELAQQLEEDANPQVRVAALLTLGETADRAQRRELEAKKGAEAEREKLAVGLALMLAGDRSATAYSASLLKESTTTYAHLRELVFALPASVQQTLLAATLNGADAATRRDVFRYLAQQSGDLYGLLQDSLTSTSAELREDARVATVYTAHPEALNFAESMLRSRDAGVRKDATAITAAFLDKPDARVELINVLEKALENRDEAVKLEAARQLVRLGEDKGAAPLFKHASALEPAERAEIFGFLIEHRARVRLDEVRPLIEATEDQRDRELLYQLAAITGDDAVYQELVAMFRSDTFNERLVGVQALGLTRRAEALEHLGRGLFEGQREIRLYSARGLGQIANPEALTGLRRAVTNERDKEVRLAAVEALGNIKDRGSVQVMRFLTTDQDPEVKRQLVASLINTGVPEAAQALEMLLRDRNLDVQWDAFVGLLKLAPESAQRHISTALRNPPEQFTDALNPQQLSAQMREALYTAMFNHSSSRVRQAAISQLERYRETLLPLAQKLATSAGLNPEVRAELVYQLASAADSKNTATLESVVRLFGEEPAAIVAAWALAREGQADMEASFRGYLGRDNPLMRAIAAYGLARID</sequence>
<dbReference type="SMART" id="SM00567">
    <property type="entry name" value="EZ_HEAT"/>
    <property type="match status" value="5"/>
</dbReference>
<proteinExistence type="predicted"/>
<protein>
    <recommendedName>
        <fullName evidence="3">HEAT repeat domain-containing protein</fullName>
    </recommendedName>
</protein>
<accession>A0ABY0CYJ7</accession>
<dbReference type="EMBL" id="SADD01000001">
    <property type="protein sequence ID" value="RVU48789.1"/>
    <property type="molecule type" value="Genomic_DNA"/>
</dbReference>
<dbReference type="InterPro" id="IPR011989">
    <property type="entry name" value="ARM-like"/>
</dbReference>
<organism evidence="1 2">
    <name type="scientific">Lujinxingia sediminis</name>
    <dbReference type="NCBI Taxonomy" id="2480984"/>
    <lineage>
        <taxon>Bacteria</taxon>
        <taxon>Deltaproteobacteria</taxon>
        <taxon>Bradymonadales</taxon>
        <taxon>Lujinxingiaceae</taxon>
        <taxon>Lujinxingia</taxon>
    </lineage>
</organism>
<dbReference type="Proteomes" id="UP000282926">
    <property type="component" value="Unassembled WGS sequence"/>
</dbReference>
<reference evidence="1 2" key="1">
    <citation type="submission" date="2019-01" db="EMBL/GenBank/DDBJ databases">
        <title>Lujinxingia litoralis gen. nov., sp. nov. and Lujinxingia sediminis gen. nov., sp. nov., new members in the order Bradymonadales, isolated from coastal sediment.</title>
        <authorList>
            <person name="Li C.-M."/>
        </authorList>
    </citation>
    <scope>NUCLEOTIDE SEQUENCE [LARGE SCALE GENOMIC DNA]</scope>
    <source>
        <strain evidence="1 2">SEH01</strain>
    </source>
</reference>
<dbReference type="PANTHER" id="PTHR12697">
    <property type="entry name" value="PBS LYASE HEAT-LIKE PROTEIN"/>
    <property type="match status" value="1"/>
</dbReference>
<comment type="caution">
    <text evidence="1">The sequence shown here is derived from an EMBL/GenBank/DDBJ whole genome shotgun (WGS) entry which is preliminary data.</text>
</comment>
<dbReference type="InterPro" id="IPR016024">
    <property type="entry name" value="ARM-type_fold"/>
</dbReference>
<evidence type="ECO:0008006" key="3">
    <source>
        <dbReference type="Google" id="ProtNLM"/>
    </source>
</evidence>
<keyword evidence="2" id="KW-1185">Reference proteome</keyword>
<gene>
    <name evidence="1" type="ORF">EA187_04995</name>
</gene>
<dbReference type="SUPFAM" id="SSF48371">
    <property type="entry name" value="ARM repeat"/>
    <property type="match status" value="1"/>
</dbReference>
<dbReference type="InterPro" id="IPR004155">
    <property type="entry name" value="PBS_lyase_HEAT"/>
</dbReference>
<dbReference type="Pfam" id="PF13646">
    <property type="entry name" value="HEAT_2"/>
    <property type="match status" value="1"/>
</dbReference>
<evidence type="ECO:0000313" key="2">
    <source>
        <dbReference type="Proteomes" id="UP000282926"/>
    </source>
</evidence>
<dbReference type="Gene3D" id="1.25.10.10">
    <property type="entry name" value="Leucine-rich Repeat Variant"/>
    <property type="match status" value="3"/>
</dbReference>
<evidence type="ECO:0000313" key="1">
    <source>
        <dbReference type="EMBL" id="RVU48789.1"/>
    </source>
</evidence>
<name>A0ABY0CYJ7_9DELT</name>
<dbReference type="PANTHER" id="PTHR12697:SF5">
    <property type="entry name" value="DEOXYHYPUSINE HYDROXYLASE"/>
    <property type="match status" value="1"/>
</dbReference>